<accession>A0A1I7Z6D3</accession>
<sequence length="275" mass="31132">MDTLLLVVSSMSQPQRRPLFGAERRSASPVLTNFLIIDVTRARKRTPLIVFPIARTTKEAIKRRKKEYRSCFLQSPFKGDGMALLTGVRDMWRANGLLGLDELVGNAAEVGDILQLLHQMKRRNSIFLDSFLFHGRLGCEDCRISYTRVSVVYLCLCLCVCCLLVYTFIIFQCTGRSFAAACIHSLKTVILHTVCAKDDLHVRVVPAEVDLRHLRTPTGVMRRDKWDQDRSVLAIGKPIVKKRLLGGVLMMLIVRGRSNVTDPDLLITLYRMAPE</sequence>
<protein>
    <submittedName>
        <fullName evidence="3">Uncharacterized protein</fullName>
    </submittedName>
</protein>
<keyword evidence="1" id="KW-1133">Transmembrane helix</keyword>
<feature type="transmembrane region" description="Helical" evidence="1">
    <location>
        <begin position="151"/>
        <end position="171"/>
    </location>
</feature>
<organism evidence="2 3">
    <name type="scientific">Steinernema glaseri</name>
    <dbReference type="NCBI Taxonomy" id="37863"/>
    <lineage>
        <taxon>Eukaryota</taxon>
        <taxon>Metazoa</taxon>
        <taxon>Ecdysozoa</taxon>
        <taxon>Nematoda</taxon>
        <taxon>Chromadorea</taxon>
        <taxon>Rhabditida</taxon>
        <taxon>Tylenchina</taxon>
        <taxon>Panagrolaimomorpha</taxon>
        <taxon>Strongyloidoidea</taxon>
        <taxon>Steinernematidae</taxon>
        <taxon>Steinernema</taxon>
    </lineage>
</organism>
<evidence type="ECO:0000256" key="1">
    <source>
        <dbReference type="SAM" id="Phobius"/>
    </source>
</evidence>
<keyword evidence="1" id="KW-0472">Membrane</keyword>
<dbReference type="AlphaFoldDB" id="A0A1I7Z6D3"/>
<keyword evidence="1" id="KW-0812">Transmembrane</keyword>
<reference evidence="3" key="1">
    <citation type="submission" date="2016-11" db="UniProtKB">
        <authorList>
            <consortium name="WormBaseParasite"/>
        </authorList>
    </citation>
    <scope>IDENTIFICATION</scope>
</reference>
<evidence type="ECO:0000313" key="2">
    <source>
        <dbReference type="Proteomes" id="UP000095287"/>
    </source>
</evidence>
<evidence type="ECO:0000313" key="3">
    <source>
        <dbReference type="WBParaSite" id="L893_g23280.t1"/>
    </source>
</evidence>
<proteinExistence type="predicted"/>
<keyword evidence="2" id="KW-1185">Reference proteome</keyword>
<dbReference type="Proteomes" id="UP000095287">
    <property type="component" value="Unplaced"/>
</dbReference>
<name>A0A1I7Z6D3_9BILA</name>
<dbReference type="WBParaSite" id="L893_g23280.t1">
    <property type="protein sequence ID" value="L893_g23280.t1"/>
    <property type="gene ID" value="L893_g23280"/>
</dbReference>